<accession>A0A0D3K1S2</accession>
<evidence type="ECO:0000313" key="2">
    <source>
        <dbReference type="Proteomes" id="UP000013827"/>
    </source>
</evidence>
<protein>
    <submittedName>
        <fullName evidence="1">Uncharacterized protein</fullName>
    </submittedName>
</protein>
<proteinExistence type="predicted"/>
<sequence length="55" mass="5958">MSSTDKLVILQILSLDARMGGFSYRCGAVLQKPFCSGAVALAMVAAYTQAQPQYW</sequence>
<dbReference type="HOGENOM" id="CLU_3036411_0_0_1"/>
<dbReference type="Proteomes" id="UP000013827">
    <property type="component" value="Unassembled WGS sequence"/>
</dbReference>
<keyword evidence="2" id="KW-1185">Reference proteome</keyword>
<dbReference type="PaxDb" id="2903-EOD29707"/>
<dbReference type="KEGG" id="ehx:EMIHUDRAFT_233605"/>
<organism evidence="1 2">
    <name type="scientific">Emiliania huxleyi (strain CCMP1516)</name>
    <dbReference type="NCBI Taxonomy" id="280463"/>
    <lineage>
        <taxon>Eukaryota</taxon>
        <taxon>Haptista</taxon>
        <taxon>Haptophyta</taxon>
        <taxon>Prymnesiophyceae</taxon>
        <taxon>Isochrysidales</taxon>
        <taxon>Noelaerhabdaceae</taxon>
        <taxon>Emiliania</taxon>
    </lineage>
</organism>
<dbReference type="RefSeq" id="XP_005782136.1">
    <property type="nucleotide sequence ID" value="XM_005782079.1"/>
</dbReference>
<reference evidence="1" key="2">
    <citation type="submission" date="2024-10" db="UniProtKB">
        <authorList>
            <consortium name="EnsemblProtists"/>
        </authorList>
    </citation>
    <scope>IDENTIFICATION</scope>
</reference>
<dbReference type="AlphaFoldDB" id="A0A0D3K1S2"/>
<dbReference type="GeneID" id="17274980"/>
<evidence type="ECO:0000313" key="1">
    <source>
        <dbReference type="EnsemblProtists" id="EOD29707"/>
    </source>
</evidence>
<reference evidence="2" key="1">
    <citation type="journal article" date="2013" name="Nature">
        <title>Pan genome of the phytoplankton Emiliania underpins its global distribution.</title>
        <authorList>
            <person name="Read B.A."/>
            <person name="Kegel J."/>
            <person name="Klute M.J."/>
            <person name="Kuo A."/>
            <person name="Lefebvre S.C."/>
            <person name="Maumus F."/>
            <person name="Mayer C."/>
            <person name="Miller J."/>
            <person name="Monier A."/>
            <person name="Salamov A."/>
            <person name="Young J."/>
            <person name="Aguilar M."/>
            <person name="Claverie J.M."/>
            <person name="Frickenhaus S."/>
            <person name="Gonzalez K."/>
            <person name="Herman E.K."/>
            <person name="Lin Y.C."/>
            <person name="Napier J."/>
            <person name="Ogata H."/>
            <person name="Sarno A.F."/>
            <person name="Shmutz J."/>
            <person name="Schroeder D."/>
            <person name="de Vargas C."/>
            <person name="Verret F."/>
            <person name="von Dassow P."/>
            <person name="Valentin K."/>
            <person name="Van de Peer Y."/>
            <person name="Wheeler G."/>
            <person name="Dacks J.B."/>
            <person name="Delwiche C.F."/>
            <person name="Dyhrman S.T."/>
            <person name="Glockner G."/>
            <person name="John U."/>
            <person name="Richards T."/>
            <person name="Worden A.Z."/>
            <person name="Zhang X."/>
            <person name="Grigoriev I.V."/>
            <person name="Allen A.E."/>
            <person name="Bidle K."/>
            <person name="Borodovsky M."/>
            <person name="Bowler C."/>
            <person name="Brownlee C."/>
            <person name="Cock J.M."/>
            <person name="Elias M."/>
            <person name="Gladyshev V.N."/>
            <person name="Groth M."/>
            <person name="Guda C."/>
            <person name="Hadaegh A."/>
            <person name="Iglesias-Rodriguez M.D."/>
            <person name="Jenkins J."/>
            <person name="Jones B.M."/>
            <person name="Lawson T."/>
            <person name="Leese F."/>
            <person name="Lindquist E."/>
            <person name="Lobanov A."/>
            <person name="Lomsadze A."/>
            <person name="Malik S.B."/>
            <person name="Marsh M.E."/>
            <person name="Mackinder L."/>
            <person name="Mock T."/>
            <person name="Mueller-Roeber B."/>
            <person name="Pagarete A."/>
            <person name="Parker M."/>
            <person name="Probert I."/>
            <person name="Quesneville H."/>
            <person name="Raines C."/>
            <person name="Rensing S.A."/>
            <person name="Riano-Pachon D.M."/>
            <person name="Richier S."/>
            <person name="Rokitta S."/>
            <person name="Shiraiwa Y."/>
            <person name="Soanes D.M."/>
            <person name="van der Giezen M."/>
            <person name="Wahlund T.M."/>
            <person name="Williams B."/>
            <person name="Wilson W."/>
            <person name="Wolfe G."/>
            <person name="Wurch L.L."/>
        </authorList>
    </citation>
    <scope>NUCLEOTIDE SEQUENCE</scope>
</reference>
<name>A0A0D3K1S2_EMIH1</name>
<dbReference type="EnsemblProtists" id="EOD29707">
    <property type="protein sequence ID" value="EOD29707"/>
    <property type="gene ID" value="EMIHUDRAFT_233605"/>
</dbReference>